<dbReference type="PROSITE" id="PS00420">
    <property type="entry name" value="SRCR_1"/>
    <property type="match status" value="1"/>
</dbReference>
<keyword evidence="7 10" id="KW-1015">Disulfide bond</keyword>
<dbReference type="GO" id="GO:0005615">
    <property type="term" value="C:extracellular space"/>
    <property type="evidence" value="ECO:0007669"/>
    <property type="project" value="TreeGrafter"/>
</dbReference>
<dbReference type="InterPro" id="IPR001190">
    <property type="entry name" value="SRCR"/>
</dbReference>
<evidence type="ECO:0000256" key="2">
    <source>
        <dbReference type="ARBA" id="ARBA00022692"/>
    </source>
</evidence>
<reference evidence="13 14" key="1">
    <citation type="journal article" date="2017" name="PLoS Biol.">
        <title>The sea cucumber genome provides insights into morphological evolution and visceral regeneration.</title>
        <authorList>
            <person name="Zhang X."/>
            <person name="Sun L."/>
            <person name="Yuan J."/>
            <person name="Sun Y."/>
            <person name="Gao Y."/>
            <person name="Zhang L."/>
            <person name="Li S."/>
            <person name="Dai H."/>
            <person name="Hamel J.F."/>
            <person name="Liu C."/>
            <person name="Yu Y."/>
            <person name="Liu S."/>
            <person name="Lin W."/>
            <person name="Guo K."/>
            <person name="Jin S."/>
            <person name="Xu P."/>
            <person name="Storey K.B."/>
            <person name="Huan P."/>
            <person name="Zhang T."/>
            <person name="Zhou Y."/>
            <person name="Zhang J."/>
            <person name="Lin C."/>
            <person name="Li X."/>
            <person name="Xing L."/>
            <person name="Huo D."/>
            <person name="Sun M."/>
            <person name="Wang L."/>
            <person name="Mercier A."/>
            <person name="Li F."/>
            <person name="Yang H."/>
            <person name="Xiang J."/>
        </authorList>
    </citation>
    <scope>NUCLEOTIDE SEQUENCE [LARGE SCALE GENOMIC DNA]</scope>
    <source>
        <strain evidence="13">Shaxun</strain>
        <tissue evidence="13">Muscle</tissue>
    </source>
</reference>
<keyword evidence="8" id="KW-0325">Glycoprotein</keyword>
<evidence type="ECO:0000256" key="4">
    <source>
        <dbReference type="ARBA" id="ARBA00022737"/>
    </source>
</evidence>
<dbReference type="Proteomes" id="UP000230750">
    <property type="component" value="Unassembled WGS sequence"/>
</dbReference>
<organism evidence="13 14">
    <name type="scientific">Stichopus japonicus</name>
    <name type="common">Sea cucumber</name>
    <dbReference type="NCBI Taxonomy" id="307972"/>
    <lineage>
        <taxon>Eukaryota</taxon>
        <taxon>Metazoa</taxon>
        <taxon>Echinodermata</taxon>
        <taxon>Eleutherozoa</taxon>
        <taxon>Echinozoa</taxon>
        <taxon>Holothuroidea</taxon>
        <taxon>Aspidochirotacea</taxon>
        <taxon>Aspidochirotida</taxon>
        <taxon>Stichopodidae</taxon>
        <taxon>Apostichopus</taxon>
    </lineage>
</organism>
<keyword evidence="5" id="KW-1133">Transmembrane helix</keyword>
<comment type="subcellular location">
    <subcellularLocation>
        <location evidence="1">Membrane</location>
        <topology evidence="1">Single-pass membrane protein</topology>
    </subcellularLocation>
</comment>
<dbReference type="SMART" id="SM00202">
    <property type="entry name" value="SR"/>
    <property type="match status" value="5"/>
</dbReference>
<dbReference type="InterPro" id="IPR036179">
    <property type="entry name" value="Ig-like_dom_sf"/>
</dbReference>
<dbReference type="GO" id="GO:0004720">
    <property type="term" value="F:protein-lysine 6-oxidase activity"/>
    <property type="evidence" value="ECO:0007669"/>
    <property type="project" value="TreeGrafter"/>
</dbReference>
<keyword evidence="2" id="KW-0812">Transmembrane</keyword>
<dbReference type="FunFam" id="2.60.40.10:FF:000032">
    <property type="entry name" value="palladin isoform X1"/>
    <property type="match status" value="1"/>
</dbReference>
<evidence type="ECO:0000256" key="9">
    <source>
        <dbReference type="ARBA" id="ARBA00023319"/>
    </source>
</evidence>
<feature type="disulfide bond" evidence="10">
    <location>
        <begin position="355"/>
        <end position="365"/>
    </location>
</feature>
<feature type="disulfide bond" evidence="10">
    <location>
        <begin position="752"/>
        <end position="816"/>
    </location>
</feature>
<proteinExistence type="predicted"/>
<comment type="caution">
    <text evidence="13">The sequence shown here is derived from an EMBL/GenBank/DDBJ whole genome shotgun (WGS) entry which is preliminary data.</text>
</comment>
<feature type="domain" description="Ig-like" evidence="12">
    <location>
        <begin position="1202"/>
        <end position="1288"/>
    </location>
</feature>
<keyword evidence="6" id="KW-0472">Membrane</keyword>
<dbReference type="Gene3D" id="2.60.40.10">
    <property type="entry name" value="Immunoglobulins"/>
    <property type="match status" value="1"/>
</dbReference>
<dbReference type="InterPro" id="IPR009030">
    <property type="entry name" value="Growth_fac_rcpt_cys_sf"/>
</dbReference>
<keyword evidence="9" id="KW-0393">Immunoglobulin domain</keyword>
<dbReference type="FunFam" id="3.10.250.10:FF:000006">
    <property type="entry name" value="neurotrypsin isoform X2"/>
    <property type="match status" value="1"/>
</dbReference>
<evidence type="ECO:0000256" key="1">
    <source>
        <dbReference type="ARBA" id="ARBA00004167"/>
    </source>
</evidence>
<feature type="disulfide bond" evidence="10">
    <location>
        <begin position="796"/>
        <end position="806"/>
    </location>
</feature>
<dbReference type="SUPFAM" id="SSF56487">
    <property type="entry name" value="SRCR-like"/>
    <property type="match status" value="4"/>
</dbReference>
<dbReference type="CDD" id="cd00064">
    <property type="entry name" value="FU"/>
    <property type="match status" value="3"/>
</dbReference>
<evidence type="ECO:0000256" key="8">
    <source>
        <dbReference type="ARBA" id="ARBA00023180"/>
    </source>
</evidence>
<evidence type="ECO:0000313" key="13">
    <source>
        <dbReference type="EMBL" id="PIK36546.1"/>
    </source>
</evidence>
<dbReference type="SMART" id="SM00408">
    <property type="entry name" value="IGc2"/>
    <property type="match status" value="1"/>
</dbReference>
<dbReference type="PANTHER" id="PTHR45817:SF9">
    <property type="entry name" value="SRCR DOMAIN-CONTAINING PROTEIN"/>
    <property type="match status" value="1"/>
</dbReference>
<dbReference type="InterPro" id="IPR013783">
    <property type="entry name" value="Ig-like_fold"/>
</dbReference>
<dbReference type="FunFam" id="3.10.250.10:FF:000016">
    <property type="entry name" value="Scavenger receptor cysteine-rich protein type 12"/>
    <property type="match status" value="1"/>
</dbReference>
<keyword evidence="3" id="KW-0732">Signal</keyword>
<feature type="disulfide bond" evidence="10">
    <location>
        <begin position="765"/>
        <end position="826"/>
    </location>
</feature>
<dbReference type="GO" id="GO:0016020">
    <property type="term" value="C:membrane"/>
    <property type="evidence" value="ECO:0007669"/>
    <property type="project" value="UniProtKB-SubCell"/>
</dbReference>
<comment type="caution">
    <text evidence="10">Lacks conserved residue(s) required for the propagation of feature annotation.</text>
</comment>
<evidence type="ECO:0000256" key="7">
    <source>
        <dbReference type="ARBA" id="ARBA00023157"/>
    </source>
</evidence>
<dbReference type="EMBL" id="MRZV01001658">
    <property type="protein sequence ID" value="PIK36546.1"/>
    <property type="molecule type" value="Genomic_DNA"/>
</dbReference>
<dbReference type="InterPro" id="IPR006212">
    <property type="entry name" value="Furin_repeat"/>
</dbReference>
<evidence type="ECO:0000259" key="11">
    <source>
        <dbReference type="PROSITE" id="PS50287"/>
    </source>
</evidence>
<sequence length="1309" mass="142641">MMSGNSFSRTVSYRGYRVRLIYETYVQSGITTRDAINNPCNGETFFNAEQKCVTSCGPGNYGDVSSRKCEKCAAECKTCHTYKDQCTSCPDSTYLLENRCVEDCEDKLSQGPLSKRARLVGGTSVFEGRLEVFHDGQWGTVCDDEWNIQNTRVVCKELQLGDGTVSSVPASEFNSDDLPPLIHLDNVQCQGERETLKCANITAGANMTADTPKTLEFAVLDPKWRGSVWIPVPMGILRRMEHASCAIAAVRPAKEVQTTASFVMSLTSYKETDVSPIVMSVSTDTPIPENAASVQRIVQIAEMVSPMMPVPAARKDCSYVTVDVSPRVEISRQNICQYDSWVVPTLMKDELRIDCTGEEAELLHCAQATFGDNHCFHLEDAGAICAGTSLIGASGECTEDCGTGYYLEGQECKTCDANCLECEGRSSQCTMCKPGRFLQGSSCILACEDGRFGNTNSNRCEPCDADKCELCQNGDRNDICSQCAFSRYLLGDSCVVSCPPGYFISADKCVTKCEFGHYGKNGQCLPCSSCRTCEAGSNEQVVCTSCPLGKVLDMGQCVPQCSSNKKAVPMDITGELMAPDVTTRLVGGRNHLEGRLEVFHRNEWGTVCHDHWRPSASQIACKEMGFRPGYRQCVNECPDGYFRDGNQCVLCNANCESCGKENGRYVCYSCRQDFRLLNQQCVLQCSESYLDKGDGHCLECAAGCATCDDGQCVADCGDQKKLQLTSRVRLQEGTSLSGRVEVKNNEEWGTVCDDNWSLEEAEVVCRELGLGHAVEAHPEAHFGEGTGPILLDNLQCNGDEDTIFDCGHSGIGNHDCSNAEDAGVTCSGPLNFNKCIPVEQCRDGFFVDGDNCSKCSPSCKLCMEHADNCIACEVGLYRSQGKCVRMCDEGYYGNDDNECTPCSPQCQDCEESAVQCTRCPGDSYLNVDTQTCQDSCNYFVSRVTANVRLVGGGGPLEGRVEAMKRGAFGYGDGEIWLDELSCDGTERDWKDCSMEIREIGAHDCEHHEDAGVVCSGPDTARQCVQQCPEGALPEGQCVLGNFGSGYYGHFEDSTCVSTCPEDLKSVPDLIQEFGISADQVRLIGGNNDLEGIVQVKIDGNGVDMWTNWDRMDAAVVCRELGFAAAESIVKASQFKFLPITLPLDGISHYTDQRICRKVNNESCGINTCYPHVPCINIGDSNSICMECPDGTFGDGISCLELPSIVTVEPATGQIRESVTLKCLPRGFPVPTIIWKRGEETLDVYGEKYSTQNSGRLLTISNISLSDEGTYTCICRNKLGQYTADIPVTVLGKASISSYILGPFLSGIQT</sequence>
<feature type="domain" description="SRCR" evidence="11">
    <location>
        <begin position="353"/>
        <end position="386"/>
    </location>
</feature>
<dbReference type="Pfam" id="PF13927">
    <property type="entry name" value="Ig_3"/>
    <property type="match status" value="1"/>
</dbReference>
<gene>
    <name evidence="13" type="ORF">BSL78_26621</name>
</gene>
<dbReference type="InterPro" id="IPR000742">
    <property type="entry name" value="EGF"/>
</dbReference>
<dbReference type="SUPFAM" id="SSF48726">
    <property type="entry name" value="Immunoglobulin"/>
    <property type="match status" value="1"/>
</dbReference>
<dbReference type="InterPro" id="IPR050912">
    <property type="entry name" value="LOX-like_protein"/>
</dbReference>
<dbReference type="OrthoDB" id="536948at2759"/>
<dbReference type="SMART" id="SM00181">
    <property type="entry name" value="EGF"/>
    <property type="match status" value="8"/>
</dbReference>
<feature type="disulfide bond" evidence="10">
    <location>
        <begin position="982"/>
        <end position="992"/>
    </location>
</feature>
<dbReference type="PRINTS" id="PR00258">
    <property type="entry name" value="SPERACTRCPTR"/>
</dbReference>
<dbReference type="InterPro" id="IPR007110">
    <property type="entry name" value="Ig-like_dom"/>
</dbReference>
<feature type="domain" description="SRCR" evidence="11">
    <location>
        <begin position="728"/>
        <end position="827"/>
    </location>
</feature>
<evidence type="ECO:0000256" key="10">
    <source>
        <dbReference type="PROSITE-ProRule" id="PRU00196"/>
    </source>
</evidence>
<dbReference type="InterPro" id="IPR003598">
    <property type="entry name" value="Ig_sub2"/>
</dbReference>
<dbReference type="PANTHER" id="PTHR45817">
    <property type="entry name" value="LYSYL OXIDASE-LIKE-RELATED"/>
    <property type="match status" value="1"/>
</dbReference>
<dbReference type="Gene3D" id="3.10.250.10">
    <property type="entry name" value="SRCR-like domain"/>
    <property type="match status" value="5"/>
</dbReference>
<keyword evidence="14" id="KW-1185">Reference proteome</keyword>
<evidence type="ECO:0008006" key="15">
    <source>
        <dbReference type="Google" id="ProtNLM"/>
    </source>
</evidence>
<feature type="domain" description="SRCR" evidence="11">
    <location>
        <begin position="948"/>
        <end position="1015"/>
    </location>
</feature>
<name>A0A2G8JLB6_STIJA</name>
<dbReference type="Pfam" id="PF00530">
    <property type="entry name" value="SRCR"/>
    <property type="match status" value="4"/>
</dbReference>
<dbReference type="SUPFAM" id="SSF57184">
    <property type="entry name" value="Growth factor receptor domain"/>
    <property type="match status" value="5"/>
</dbReference>
<evidence type="ECO:0000256" key="5">
    <source>
        <dbReference type="ARBA" id="ARBA00022989"/>
    </source>
</evidence>
<evidence type="ECO:0000256" key="3">
    <source>
        <dbReference type="ARBA" id="ARBA00022729"/>
    </source>
</evidence>
<accession>A0A2G8JLB6</accession>
<dbReference type="SMART" id="SM00409">
    <property type="entry name" value="IG"/>
    <property type="match status" value="1"/>
</dbReference>
<feature type="domain" description="SRCR" evidence="11">
    <location>
        <begin position="1080"/>
        <end position="1199"/>
    </location>
</feature>
<evidence type="ECO:0000313" key="14">
    <source>
        <dbReference type="Proteomes" id="UP000230750"/>
    </source>
</evidence>
<dbReference type="Gene3D" id="2.10.220.10">
    <property type="entry name" value="Hormone Receptor, Insulin-like Growth Factor Receptor 1, Chain A, domain 2"/>
    <property type="match status" value="5"/>
</dbReference>
<dbReference type="PROSITE" id="PS50835">
    <property type="entry name" value="IG_LIKE"/>
    <property type="match status" value="1"/>
</dbReference>
<protein>
    <recommendedName>
        <fullName evidence="15">Scavenger receptor cysteine-rich protein</fullName>
    </recommendedName>
</protein>
<feature type="domain" description="SRCR" evidence="11">
    <location>
        <begin position="583"/>
        <end position="705"/>
    </location>
</feature>
<evidence type="ECO:0000259" key="12">
    <source>
        <dbReference type="PROSITE" id="PS50835"/>
    </source>
</evidence>
<dbReference type="PROSITE" id="PS50287">
    <property type="entry name" value="SRCR_2"/>
    <property type="match status" value="6"/>
</dbReference>
<keyword evidence="4" id="KW-0677">Repeat</keyword>
<dbReference type="SMART" id="SM00261">
    <property type="entry name" value="FU"/>
    <property type="match status" value="7"/>
</dbReference>
<dbReference type="InterPro" id="IPR036772">
    <property type="entry name" value="SRCR-like_dom_sf"/>
</dbReference>
<feature type="domain" description="SRCR" evidence="11">
    <location>
        <begin position="117"/>
        <end position="196"/>
    </location>
</feature>
<evidence type="ECO:0000256" key="6">
    <source>
        <dbReference type="ARBA" id="ARBA00023136"/>
    </source>
</evidence>
<dbReference type="InterPro" id="IPR003599">
    <property type="entry name" value="Ig_sub"/>
</dbReference>